<comment type="caution">
    <text evidence="2">The sequence shown here is derived from an EMBL/GenBank/DDBJ whole genome shotgun (WGS) entry which is preliminary data.</text>
</comment>
<organism evidence="2 3">
    <name type="scientific">Kitasatospora saccharophila</name>
    <dbReference type="NCBI Taxonomy" id="407973"/>
    <lineage>
        <taxon>Bacteria</taxon>
        <taxon>Bacillati</taxon>
        <taxon>Actinomycetota</taxon>
        <taxon>Actinomycetes</taxon>
        <taxon>Kitasatosporales</taxon>
        <taxon>Streptomycetaceae</taxon>
        <taxon>Kitasatospora</taxon>
    </lineage>
</organism>
<accession>A0ABP5IP47</accession>
<protein>
    <submittedName>
        <fullName evidence="2">Uncharacterized protein</fullName>
    </submittedName>
</protein>
<dbReference type="Proteomes" id="UP001500897">
    <property type="component" value="Unassembled WGS sequence"/>
</dbReference>
<feature type="compositionally biased region" description="Low complexity" evidence="1">
    <location>
        <begin position="105"/>
        <end position="119"/>
    </location>
</feature>
<dbReference type="RefSeq" id="WP_344553613.1">
    <property type="nucleotide sequence ID" value="NZ_BAAANS010000025.1"/>
</dbReference>
<feature type="region of interest" description="Disordered" evidence="1">
    <location>
        <begin position="102"/>
        <end position="144"/>
    </location>
</feature>
<keyword evidence="3" id="KW-1185">Reference proteome</keyword>
<proteinExistence type="predicted"/>
<evidence type="ECO:0000313" key="3">
    <source>
        <dbReference type="Proteomes" id="UP001500897"/>
    </source>
</evidence>
<gene>
    <name evidence="2" type="ORF">GCM10009759_39310</name>
</gene>
<evidence type="ECO:0000313" key="2">
    <source>
        <dbReference type="EMBL" id="GAA2103664.1"/>
    </source>
</evidence>
<evidence type="ECO:0000256" key="1">
    <source>
        <dbReference type="SAM" id="MobiDB-lite"/>
    </source>
</evidence>
<reference evidence="3" key="1">
    <citation type="journal article" date="2019" name="Int. J. Syst. Evol. Microbiol.">
        <title>The Global Catalogue of Microorganisms (GCM) 10K type strain sequencing project: providing services to taxonomists for standard genome sequencing and annotation.</title>
        <authorList>
            <consortium name="The Broad Institute Genomics Platform"/>
            <consortium name="The Broad Institute Genome Sequencing Center for Infectious Disease"/>
            <person name="Wu L."/>
            <person name="Ma J."/>
        </authorList>
    </citation>
    <scope>NUCLEOTIDE SEQUENCE [LARGE SCALE GENOMIC DNA]</scope>
    <source>
        <strain evidence="3">JCM 14559</strain>
    </source>
</reference>
<name>A0ABP5IP47_9ACTN</name>
<dbReference type="EMBL" id="BAAANS010000025">
    <property type="protein sequence ID" value="GAA2103664.1"/>
    <property type="molecule type" value="Genomic_DNA"/>
</dbReference>
<sequence length="144" mass="16215">MHIPDSFLNKAGRQRIRQAEERAARKYRHNVAAKNAFVSLARHIEAEKHTAQIVARLKSEGPRKKETKEAKRRRDLVAAVRKRAKAARDVAYARELLLRAERNPQSAARAAQPVQAAQARGRSGSGPQHAEPMWIGSHWTRSTS</sequence>